<dbReference type="AlphaFoldDB" id="A0A0D6PGS2"/>
<evidence type="ECO:0000256" key="2">
    <source>
        <dbReference type="ARBA" id="ARBA00005833"/>
    </source>
</evidence>
<dbReference type="EC" id="1.13.12.3" evidence="3"/>
<keyword evidence="5" id="KW-0073">Auxin biosynthesis</keyword>
<dbReference type="InterPro" id="IPR036188">
    <property type="entry name" value="FAD/NAD-bd_sf"/>
</dbReference>
<sequence length="412" mass="44123">MDMDVAIIGAGAAGIGAARRLKGSKLKVMMLEAAPRIGGRAWTLDIAGIPVDMGCAWLHSASRNVWTGLAEKAGVKIDRRESAWRTQHRDLGFTKAEQEAARQSFEDFTQRLIDTPPASDIAADALKPGDEWNNSIRTKVGYISGGVLEDMSAQDYAAYETAATDENWRLPGGYGTLITSHLPTETSLRLSTPVNAISLRGNGVTLETLSGTLRARAVILTVSTAILARGAIKLPASMQLWQEAAAQLPLGRDEKVVLEVVGNSPFEPETHVMGNPHDLLSASYNIRSMGLPLIECYLGNDSAAIVSEQGPAAAFAHVIDGLANLFGTDVRRCLRPLITSSWTRTTHIQGSYSYARPGQASARQRLALPFEDRIFFAGEATSPLDYTTAHGAHDSGSRAAEETLTALAKLAA</sequence>
<comment type="caution">
    <text evidence="8">The sequence shown here is derived from an EMBL/GenBank/DDBJ whole genome shotgun (WGS) entry which is preliminary data.</text>
</comment>
<dbReference type="InterPro" id="IPR002937">
    <property type="entry name" value="Amino_oxidase"/>
</dbReference>
<evidence type="ECO:0000313" key="9">
    <source>
        <dbReference type="Proteomes" id="UP000032668"/>
    </source>
</evidence>
<comment type="similarity">
    <text evidence="2">Belongs to the tryptophan 2-monooxygenase family.</text>
</comment>
<evidence type="ECO:0000256" key="5">
    <source>
        <dbReference type="ARBA" id="ARBA00023070"/>
    </source>
</evidence>
<dbReference type="SUPFAM" id="SSF54373">
    <property type="entry name" value="FAD-linked reductases, C-terminal domain"/>
    <property type="match status" value="1"/>
</dbReference>
<dbReference type="Gene3D" id="3.50.50.60">
    <property type="entry name" value="FAD/NAD(P)-binding domain"/>
    <property type="match status" value="1"/>
</dbReference>
<dbReference type="EMBL" id="BANC01000059">
    <property type="protein sequence ID" value="GAN80847.1"/>
    <property type="molecule type" value="Genomic_DNA"/>
</dbReference>
<accession>A0A0D6PGS2</accession>
<evidence type="ECO:0000313" key="8">
    <source>
        <dbReference type="EMBL" id="GAN80847.1"/>
    </source>
</evidence>
<feature type="domain" description="Amine oxidase" evidence="7">
    <location>
        <begin position="13"/>
        <end position="402"/>
    </location>
</feature>
<organism evidence="8 9">
    <name type="scientific">Acidocella aminolytica 101 = DSM 11237</name>
    <dbReference type="NCBI Taxonomy" id="1120923"/>
    <lineage>
        <taxon>Bacteria</taxon>
        <taxon>Pseudomonadati</taxon>
        <taxon>Pseudomonadota</taxon>
        <taxon>Alphaproteobacteria</taxon>
        <taxon>Acetobacterales</taxon>
        <taxon>Acidocellaceae</taxon>
        <taxon>Acidocella</taxon>
    </lineage>
</organism>
<dbReference type="RefSeq" id="WP_048879234.1">
    <property type="nucleotide sequence ID" value="NZ_BANC01000059.1"/>
</dbReference>
<evidence type="ECO:0000256" key="4">
    <source>
        <dbReference type="ARBA" id="ARBA00017871"/>
    </source>
</evidence>
<dbReference type="Pfam" id="PF01593">
    <property type="entry name" value="Amino_oxidase"/>
    <property type="match status" value="1"/>
</dbReference>
<dbReference type="OrthoDB" id="9790035at2"/>
<evidence type="ECO:0000256" key="6">
    <source>
        <dbReference type="ARBA" id="ARBA00047321"/>
    </source>
</evidence>
<proteinExistence type="inferred from homology"/>
<dbReference type="PANTHER" id="PTHR10742:SF410">
    <property type="entry name" value="LYSINE-SPECIFIC HISTONE DEMETHYLASE 2"/>
    <property type="match status" value="1"/>
</dbReference>
<dbReference type="GO" id="GO:0050361">
    <property type="term" value="F:tryptophan 2-monooxygenase activity"/>
    <property type="evidence" value="ECO:0007669"/>
    <property type="project" value="UniProtKB-EC"/>
</dbReference>
<evidence type="ECO:0000256" key="3">
    <source>
        <dbReference type="ARBA" id="ARBA00012535"/>
    </source>
</evidence>
<protein>
    <recommendedName>
        <fullName evidence="4">Tryptophan 2-monooxygenase</fullName>
        <ecNumber evidence="3">1.13.12.3</ecNumber>
    </recommendedName>
</protein>
<name>A0A0D6PGS2_9PROT</name>
<dbReference type="STRING" id="1120923.SAMN02746095_00134"/>
<evidence type="ECO:0000256" key="1">
    <source>
        <dbReference type="ARBA" id="ARBA00004814"/>
    </source>
</evidence>
<comment type="catalytic activity">
    <reaction evidence="6">
        <text>L-tryptophan + O2 = indole-3-acetamide + CO2 + H2O</text>
        <dbReference type="Rhea" id="RHEA:16165"/>
        <dbReference type="ChEBI" id="CHEBI:15377"/>
        <dbReference type="ChEBI" id="CHEBI:15379"/>
        <dbReference type="ChEBI" id="CHEBI:16031"/>
        <dbReference type="ChEBI" id="CHEBI:16526"/>
        <dbReference type="ChEBI" id="CHEBI:57912"/>
        <dbReference type="EC" id="1.13.12.3"/>
    </reaction>
</comment>
<dbReference type="SUPFAM" id="SSF51905">
    <property type="entry name" value="FAD/NAD(P)-binding domain"/>
    <property type="match status" value="1"/>
</dbReference>
<dbReference type="GO" id="GO:0009851">
    <property type="term" value="P:auxin biosynthetic process"/>
    <property type="evidence" value="ECO:0007669"/>
    <property type="project" value="UniProtKB-KW"/>
</dbReference>
<comment type="pathway">
    <text evidence="1">Plant hormone metabolism; auxin biosynthesis.</text>
</comment>
<keyword evidence="9" id="KW-1185">Reference proteome</keyword>
<dbReference type="Proteomes" id="UP000032668">
    <property type="component" value="Unassembled WGS sequence"/>
</dbReference>
<reference evidence="8 9" key="1">
    <citation type="submission" date="2012-11" db="EMBL/GenBank/DDBJ databases">
        <title>Whole genome sequence of Acidocella aminolytica 101 = DSM 11237.</title>
        <authorList>
            <person name="Azuma Y."/>
            <person name="Higashiura N."/>
            <person name="Hirakawa H."/>
            <person name="Matsushita K."/>
        </authorList>
    </citation>
    <scope>NUCLEOTIDE SEQUENCE [LARGE SCALE GENOMIC DNA]</scope>
    <source>
        <strain evidence="9">101 / DSM 11237</strain>
    </source>
</reference>
<evidence type="ECO:0000259" key="7">
    <source>
        <dbReference type="Pfam" id="PF01593"/>
    </source>
</evidence>
<gene>
    <name evidence="8" type="ORF">Aam_060_073</name>
</gene>
<dbReference type="InterPro" id="IPR050281">
    <property type="entry name" value="Flavin_monoamine_oxidase"/>
</dbReference>
<dbReference type="PANTHER" id="PTHR10742">
    <property type="entry name" value="FLAVIN MONOAMINE OXIDASE"/>
    <property type="match status" value="1"/>
</dbReference>